<keyword evidence="5" id="KW-1185">Reference proteome</keyword>
<evidence type="ECO:0000313" key="5">
    <source>
        <dbReference type="Proteomes" id="UP001303115"/>
    </source>
</evidence>
<feature type="region of interest" description="Disordered" evidence="1">
    <location>
        <begin position="35"/>
        <end position="58"/>
    </location>
</feature>
<dbReference type="GO" id="GO:0043130">
    <property type="term" value="F:ubiquitin binding"/>
    <property type="evidence" value="ECO:0007669"/>
    <property type="project" value="InterPro"/>
</dbReference>
<protein>
    <submittedName>
        <fullName evidence="4">CUE domain-containing protein 4, mitochondrial</fullName>
    </submittedName>
</protein>
<keyword evidence="2" id="KW-0812">Transmembrane</keyword>
<feature type="compositionally biased region" description="Basic and acidic residues" evidence="1">
    <location>
        <begin position="187"/>
        <end position="202"/>
    </location>
</feature>
<proteinExistence type="predicted"/>
<evidence type="ECO:0000256" key="2">
    <source>
        <dbReference type="SAM" id="Phobius"/>
    </source>
</evidence>
<dbReference type="CDD" id="cd14424">
    <property type="entry name" value="CUE_Cue1p_like"/>
    <property type="match status" value="1"/>
</dbReference>
<evidence type="ECO:0000313" key="4">
    <source>
        <dbReference type="EMBL" id="KAK4039040.1"/>
    </source>
</evidence>
<dbReference type="Pfam" id="PF02845">
    <property type="entry name" value="CUE"/>
    <property type="match status" value="1"/>
</dbReference>
<feature type="domain" description="CUE" evidence="3">
    <location>
        <begin position="64"/>
        <end position="107"/>
    </location>
</feature>
<feature type="compositionally biased region" description="Low complexity" evidence="1">
    <location>
        <begin position="35"/>
        <end position="46"/>
    </location>
</feature>
<evidence type="ECO:0000259" key="3">
    <source>
        <dbReference type="PROSITE" id="PS51140"/>
    </source>
</evidence>
<feature type="transmembrane region" description="Helical" evidence="2">
    <location>
        <begin position="12"/>
        <end position="31"/>
    </location>
</feature>
<dbReference type="Gene3D" id="1.10.8.10">
    <property type="entry name" value="DNA helicase RuvA subunit, C-terminal domain"/>
    <property type="match status" value="1"/>
</dbReference>
<feature type="region of interest" description="Disordered" evidence="1">
    <location>
        <begin position="158"/>
        <end position="202"/>
    </location>
</feature>
<organism evidence="4 5">
    <name type="scientific">Parachaetomium inaequale</name>
    <dbReference type="NCBI Taxonomy" id="2588326"/>
    <lineage>
        <taxon>Eukaryota</taxon>
        <taxon>Fungi</taxon>
        <taxon>Dikarya</taxon>
        <taxon>Ascomycota</taxon>
        <taxon>Pezizomycotina</taxon>
        <taxon>Sordariomycetes</taxon>
        <taxon>Sordariomycetidae</taxon>
        <taxon>Sordariales</taxon>
        <taxon>Chaetomiaceae</taxon>
        <taxon>Parachaetomium</taxon>
    </lineage>
</organism>
<keyword evidence="2" id="KW-1133">Transmembrane helix</keyword>
<accession>A0AAN6PI78</accession>
<evidence type="ECO:0000256" key="1">
    <source>
        <dbReference type="SAM" id="MobiDB-lite"/>
    </source>
</evidence>
<dbReference type="InterPro" id="IPR003892">
    <property type="entry name" value="CUE"/>
</dbReference>
<keyword evidence="2" id="KW-0472">Membrane</keyword>
<comment type="caution">
    <text evidence="4">The sequence shown here is derived from an EMBL/GenBank/DDBJ whole genome shotgun (WGS) entry which is preliminary data.</text>
</comment>
<dbReference type="AlphaFoldDB" id="A0AAN6PI78"/>
<sequence>MADADEAQQQLNLPSLVVILVISGLVIRYLFFSSSPTSGTQSSSSSGRGGRTATGEQAAALARVREAAAERIMQMFPQVDRRAALWDLQRTGGSVAATTERVLAGRLETPPITFQPPPPPGSGTNNTGVQAKPAAAGPAHPDLITRYNLKGKLDAAPAAVNESAEGGSSSGAETGPGKGSGKGWSANRDERQSLLQRRRDQMILEARRKMEAKIAAEKAAGGR</sequence>
<gene>
    <name evidence="4" type="ORF">C8A01DRAFT_37015</name>
</gene>
<dbReference type="PROSITE" id="PS51140">
    <property type="entry name" value="CUE"/>
    <property type="match status" value="1"/>
</dbReference>
<dbReference type="SMART" id="SM00546">
    <property type="entry name" value="CUE"/>
    <property type="match status" value="1"/>
</dbReference>
<name>A0AAN6PI78_9PEZI</name>
<feature type="region of interest" description="Disordered" evidence="1">
    <location>
        <begin position="109"/>
        <end position="141"/>
    </location>
</feature>
<reference evidence="5" key="1">
    <citation type="journal article" date="2023" name="Mol. Phylogenet. Evol.">
        <title>Genome-scale phylogeny and comparative genomics of the fungal order Sordariales.</title>
        <authorList>
            <person name="Hensen N."/>
            <person name="Bonometti L."/>
            <person name="Westerberg I."/>
            <person name="Brannstrom I.O."/>
            <person name="Guillou S."/>
            <person name="Cros-Aarteil S."/>
            <person name="Calhoun S."/>
            <person name="Haridas S."/>
            <person name="Kuo A."/>
            <person name="Mondo S."/>
            <person name="Pangilinan J."/>
            <person name="Riley R."/>
            <person name="LaButti K."/>
            <person name="Andreopoulos B."/>
            <person name="Lipzen A."/>
            <person name="Chen C."/>
            <person name="Yan M."/>
            <person name="Daum C."/>
            <person name="Ng V."/>
            <person name="Clum A."/>
            <person name="Steindorff A."/>
            <person name="Ohm R.A."/>
            <person name="Martin F."/>
            <person name="Silar P."/>
            <person name="Natvig D.O."/>
            <person name="Lalanne C."/>
            <person name="Gautier V."/>
            <person name="Ament-Velasquez S.L."/>
            <person name="Kruys A."/>
            <person name="Hutchinson M.I."/>
            <person name="Powell A.J."/>
            <person name="Barry K."/>
            <person name="Miller A.N."/>
            <person name="Grigoriev I.V."/>
            <person name="Debuchy R."/>
            <person name="Gladieux P."/>
            <person name="Hiltunen Thoren M."/>
            <person name="Johannesson H."/>
        </authorList>
    </citation>
    <scope>NUCLEOTIDE SEQUENCE [LARGE SCALE GENOMIC DNA]</scope>
    <source>
        <strain evidence="5">CBS 284.82</strain>
    </source>
</reference>
<dbReference type="Proteomes" id="UP001303115">
    <property type="component" value="Unassembled WGS sequence"/>
</dbReference>
<feature type="compositionally biased region" description="Low complexity" evidence="1">
    <location>
        <begin position="158"/>
        <end position="173"/>
    </location>
</feature>
<dbReference type="EMBL" id="MU854412">
    <property type="protein sequence ID" value="KAK4039040.1"/>
    <property type="molecule type" value="Genomic_DNA"/>
</dbReference>